<dbReference type="InterPro" id="IPR013932">
    <property type="entry name" value="TATA-bd_TIP120"/>
</dbReference>
<proteinExistence type="inferred from homology"/>
<evidence type="ECO:0000256" key="3">
    <source>
        <dbReference type="ARBA" id="ARBA00022786"/>
    </source>
</evidence>
<sequence length="243" mass="27719">MQIKREEPQGIDALLRTCIGDFLKTLQDPDLNVRRVALVTFNSAAHNKPTLIRDLLDSVLPHLYNETKVRKELIREVEMGPFKHTLDDGLDIRKAAFECMYTLLDSCLDRLDIFEFLNHVEDGLKDHYDIKMLTYLMLVRLAHLCPSAVLQKLDRLVEPLRATCTTKVKAHSVKQEFEKQDELKRSAMRAVAALLAITDADKSPQMNEFLSYIKSNTEMAAMFESIQKDAQASISDSMVMDTS</sequence>
<dbReference type="InterPro" id="IPR016024">
    <property type="entry name" value="ARM-type_fold"/>
</dbReference>
<dbReference type="Proteomes" id="UP000596742">
    <property type="component" value="Unassembled WGS sequence"/>
</dbReference>
<comment type="caution">
    <text evidence="5">The sequence shown here is derived from an EMBL/GenBank/DDBJ whole genome shotgun (WGS) entry which is preliminary data.</text>
</comment>
<dbReference type="PANTHER" id="PTHR12696">
    <property type="entry name" value="TIP120"/>
    <property type="match status" value="1"/>
</dbReference>
<dbReference type="InterPro" id="IPR011989">
    <property type="entry name" value="ARM-like"/>
</dbReference>
<evidence type="ECO:0000256" key="1">
    <source>
        <dbReference type="ARBA" id="ARBA00007657"/>
    </source>
</evidence>
<name>A0A8B6BFI0_MYTGA</name>
<dbReference type="OrthoDB" id="6260732at2759"/>
<evidence type="ECO:0000259" key="4">
    <source>
        <dbReference type="Pfam" id="PF08623"/>
    </source>
</evidence>
<keyword evidence="2" id="KW-0677">Repeat</keyword>
<keyword evidence="6" id="KW-1185">Reference proteome</keyword>
<dbReference type="Pfam" id="PF08623">
    <property type="entry name" value="TIP120"/>
    <property type="match status" value="1"/>
</dbReference>
<reference evidence="5" key="1">
    <citation type="submission" date="2018-11" db="EMBL/GenBank/DDBJ databases">
        <authorList>
            <person name="Alioto T."/>
            <person name="Alioto T."/>
        </authorList>
    </citation>
    <scope>NUCLEOTIDE SEQUENCE</scope>
</reference>
<evidence type="ECO:0000313" key="5">
    <source>
        <dbReference type="EMBL" id="VDH90033.1"/>
    </source>
</evidence>
<protein>
    <submittedName>
        <fullName evidence="5">Cullin-associated NEDD8-dissociated protein 1</fullName>
    </submittedName>
</protein>
<evidence type="ECO:0000256" key="2">
    <source>
        <dbReference type="ARBA" id="ARBA00022737"/>
    </source>
</evidence>
<dbReference type="EMBL" id="UYJE01000089">
    <property type="protein sequence ID" value="VDH90033.1"/>
    <property type="molecule type" value="Genomic_DNA"/>
</dbReference>
<accession>A0A8B6BFI0</accession>
<organism evidence="5 6">
    <name type="scientific">Mytilus galloprovincialis</name>
    <name type="common">Mediterranean mussel</name>
    <dbReference type="NCBI Taxonomy" id="29158"/>
    <lineage>
        <taxon>Eukaryota</taxon>
        <taxon>Metazoa</taxon>
        <taxon>Spiralia</taxon>
        <taxon>Lophotrochozoa</taxon>
        <taxon>Mollusca</taxon>
        <taxon>Bivalvia</taxon>
        <taxon>Autobranchia</taxon>
        <taxon>Pteriomorphia</taxon>
        <taxon>Mytilida</taxon>
        <taxon>Mytiloidea</taxon>
        <taxon>Mytilidae</taxon>
        <taxon>Mytilinae</taxon>
        <taxon>Mytilus</taxon>
    </lineage>
</organism>
<feature type="domain" description="TATA-binding protein interacting (TIP20)" evidence="4">
    <location>
        <begin position="51"/>
        <end position="213"/>
    </location>
</feature>
<dbReference type="SUPFAM" id="SSF48371">
    <property type="entry name" value="ARM repeat"/>
    <property type="match status" value="1"/>
</dbReference>
<dbReference type="Gene3D" id="1.25.10.10">
    <property type="entry name" value="Leucine-rich Repeat Variant"/>
    <property type="match status" value="1"/>
</dbReference>
<dbReference type="InterPro" id="IPR039852">
    <property type="entry name" value="CAND1/CAND2"/>
</dbReference>
<comment type="similarity">
    <text evidence="1">Belongs to the CAND family.</text>
</comment>
<keyword evidence="3" id="KW-0833">Ubl conjugation pathway</keyword>
<gene>
    <name evidence="5" type="ORF">MGAL_10B038807</name>
</gene>
<dbReference type="AlphaFoldDB" id="A0A8B6BFI0"/>
<dbReference type="GO" id="GO:0010265">
    <property type="term" value="P:SCF complex assembly"/>
    <property type="evidence" value="ECO:0007669"/>
    <property type="project" value="InterPro"/>
</dbReference>
<evidence type="ECO:0000313" key="6">
    <source>
        <dbReference type="Proteomes" id="UP000596742"/>
    </source>
</evidence>